<accession>A0A8K1ZX21</accession>
<name>A0A8K1ZX21_9CYAN</name>
<dbReference type="Proteomes" id="UP000607397">
    <property type="component" value="Unassembled WGS sequence"/>
</dbReference>
<evidence type="ECO:0000313" key="3">
    <source>
        <dbReference type="EMBL" id="NCJ05686.1"/>
    </source>
</evidence>
<dbReference type="InterPro" id="IPR052763">
    <property type="entry name" value="DnaJ_C4"/>
</dbReference>
<dbReference type="InterPro" id="IPR036869">
    <property type="entry name" value="J_dom_sf"/>
</dbReference>
<gene>
    <name evidence="3" type="ORF">GS597_04005</name>
</gene>
<dbReference type="EMBL" id="WVIC01000005">
    <property type="protein sequence ID" value="NCJ05686.1"/>
    <property type="molecule type" value="Genomic_DNA"/>
</dbReference>
<proteinExistence type="predicted"/>
<dbReference type="CDD" id="cd06257">
    <property type="entry name" value="DnaJ"/>
    <property type="match status" value="1"/>
</dbReference>
<keyword evidence="1" id="KW-0812">Transmembrane</keyword>
<feature type="domain" description="J" evidence="2">
    <location>
        <begin position="14"/>
        <end position="80"/>
    </location>
</feature>
<keyword evidence="1" id="KW-0472">Membrane</keyword>
<reference evidence="3" key="1">
    <citation type="submission" date="2019-12" db="EMBL/GenBank/DDBJ databases">
        <title>High-Quality draft genome sequences of three cyanobacteria isolated from the limestone walls of the Old Cathedral of Coimbra.</title>
        <authorList>
            <person name="Tiago I."/>
            <person name="Soares F."/>
            <person name="Portugal A."/>
        </authorList>
    </citation>
    <scope>NUCLEOTIDE SEQUENCE [LARGE SCALE GENOMIC DNA]</scope>
    <source>
        <strain evidence="3">C</strain>
    </source>
</reference>
<dbReference type="PANTHER" id="PTHR44825:SF1">
    <property type="entry name" value="DNAJ HOMOLOG SUBFAMILY C MEMBER 4"/>
    <property type="match status" value="1"/>
</dbReference>
<evidence type="ECO:0000256" key="1">
    <source>
        <dbReference type="SAM" id="Phobius"/>
    </source>
</evidence>
<comment type="caution">
    <text evidence="3">The sequence shown here is derived from an EMBL/GenBank/DDBJ whole genome shotgun (WGS) entry which is preliminary data.</text>
</comment>
<keyword evidence="1" id="KW-1133">Transmembrane helix</keyword>
<dbReference type="InterPro" id="IPR001623">
    <property type="entry name" value="DnaJ_domain"/>
</dbReference>
<dbReference type="Pfam" id="PF00226">
    <property type="entry name" value="DnaJ"/>
    <property type="match status" value="1"/>
</dbReference>
<dbReference type="InterPro" id="IPR018253">
    <property type="entry name" value="DnaJ_domain_CS"/>
</dbReference>
<dbReference type="PANTHER" id="PTHR44825">
    <property type="match status" value="1"/>
</dbReference>
<dbReference type="Gene3D" id="1.10.287.110">
    <property type="entry name" value="DnaJ domain"/>
    <property type="match status" value="1"/>
</dbReference>
<dbReference type="AlphaFoldDB" id="A0A8K1ZX21"/>
<evidence type="ECO:0000259" key="2">
    <source>
        <dbReference type="PROSITE" id="PS50076"/>
    </source>
</evidence>
<dbReference type="PRINTS" id="PR00625">
    <property type="entry name" value="JDOMAIN"/>
</dbReference>
<protein>
    <submittedName>
        <fullName evidence="3">DnaJ domain-containing protein</fullName>
    </submittedName>
</protein>
<feature type="transmembrane region" description="Helical" evidence="1">
    <location>
        <begin position="118"/>
        <end position="140"/>
    </location>
</feature>
<dbReference type="SMART" id="SM00271">
    <property type="entry name" value="DnaJ"/>
    <property type="match status" value="1"/>
</dbReference>
<dbReference type="PROSITE" id="PS00636">
    <property type="entry name" value="DNAJ_1"/>
    <property type="match status" value="1"/>
</dbReference>
<organism evidence="3 4">
    <name type="scientific">Petrachloros mirabilis ULC683</name>
    <dbReference type="NCBI Taxonomy" id="2781853"/>
    <lineage>
        <taxon>Bacteria</taxon>
        <taxon>Bacillati</taxon>
        <taxon>Cyanobacteriota</taxon>
        <taxon>Cyanophyceae</taxon>
        <taxon>Synechococcales</taxon>
        <taxon>Petrachlorosaceae</taxon>
        <taxon>Petrachloros</taxon>
        <taxon>Petrachloros mirabilis</taxon>
    </lineage>
</organism>
<keyword evidence="4" id="KW-1185">Reference proteome</keyword>
<dbReference type="PROSITE" id="PS50076">
    <property type="entry name" value="DNAJ_2"/>
    <property type="match status" value="1"/>
</dbReference>
<evidence type="ECO:0000313" key="4">
    <source>
        <dbReference type="Proteomes" id="UP000607397"/>
    </source>
</evidence>
<sequence>MYGNPLDSKPSSLTYYQLLDLNTSASSEEIRQAYRRKSKQFHPDTTTLPPDVAKAQFQWLNEAYATLSNVERRQRYDRQLGSGKFGSGLPGQRYRPSATRLSSAYLDARDRPLSPGELFALFILGITFVGCLVLAIVVGVMRGEMLMQGTPLFSQAPPVQTQGGAPDGLSLELYPTTALPQFQPRCQFPHLDQCFATDPSSSRTDDQPSVSPRT</sequence>
<dbReference type="SUPFAM" id="SSF46565">
    <property type="entry name" value="Chaperone J-domain"/>
    <property type="match status" value="1"/>
</dbReference>